<dbReference type="Pfam" id="PF00430">
    <property type="entry name" value="ATP-synt_B"/>
    <property type="match status" value="1"/>
</dbReference>
<keyword evidence="13" id="KW-1003">Cell membrane</keyword>
<evidence type="ECO:0000256" key="14">
    <source>
        <dbReference type="RuleBase" id="RU003848"/>
    </source>
</evidence>
<evidence type="ECO:0000313" key="16">
    <source>
        <dbReference type="EMBL" id="SEJ43885.1"/>
    </source>
</evidence>
<evidence type="ECO:0000256" key="13">
    <source>
        <dbReference type="HAMAP-Rule" id="MF_01398"/>
    </source>
</evidence>
<dbReference type="GO" id="GO:0046933">
    <property type="term" value="F:proton-transporting ATP synthase activity, rotational mechanism"/>
    <property type="evidence" value="ECO:0007669"/>
    <property type="project" value="UniProtKB-UniRule"/>
</dbReference>
<evidence type="ECO:0000256" key="8">
    <source>
        <dbReference type="ARBA" id="ARBA00023136"/>
    </source>
</evidence>
<dbReference type="CDD" id="cd06503">
    <property type="entry name" value="ATP-synt_Fo_b"/>
    <property type="match status" value="1"/>
</dbReference>
<comment type="function">
    <text evidence="11">Component of the F(0) channel, it forms part of the peripheral stalk, linking F(1) to F(0). The b'-subunit is a diverged and duplicated form of b found in plants and photosynthetic bacteria.</text>
</comment>
<evidence type="ECO:0000256" key="11">
    <source>
        <dbReference type="ARBA" id="ARBA00025614"/>
    </source>
</evidence>
<evidence type="ECO:0000256" key="4">
    <source>
        <dbReference type="ARBA" id="ARBA00022692"/>
    </source>
</evidence>
<evidence type="ECO:0000256" key="2">
    <source>
        <dbReference type="ARBA" id="ARBA00022448"/>
    </source>
</evidence>
<evidence type="ECO:0000256" key="5">
    <source>
        <dbReference type="ARBA" id="ARBA00022781"/>
    </source>
</evidence>
<organism evidence="16 17">
    <name type="scientific">Paraburkholderia diazotrophica</name>
    <dbReference type="NCBI Taxonomy" id="667676"/>
    <lineage>
        <taxon>Bacteria</taxon>
        <taxon>Pseudomonadati</taxon>
        <taxon>Pseudomonadota</taxon>
        <taxon>Betaproteobacteria</taxon>
        <taxon>Burkholderiales</taxon>
        <taxon>Burkholderiaceae</taxon>
        <taxon>Paraburkholderia</taxon>
    </lineage>
</organism>
<evidence type="ECO:0000256" key="3">
    <source>
        <dbReference type="ARBA" id="ARBA00022547"/>
    </source>
</evidence>
<dbReference type="GO" id="GO:0005886">
    <property type="term" value="C:plasma membrane"/>
    <property type="evidence" value="ECO:0007669"/>
    <property type="project" value="UniProtKB-SubCell"/>
</dbReference>
<keyword evidence="15" id="KW-0175">Coiled coil</keyword>
<comment type="function">
    <text evidence="10 13">F(1)F(0) ATP synthase produces ATP from ADP in the presence of a proton or sodium gradient. F-type ATPases consist of two structural domains, F(1) containing the extramembraneous catalytic core and F(0) containing the membrane proton channel, linked together by a central stalk and a peripheral stalk. During catalysis, ATP synthesis in the catalytic domain of F(1) is coupled via a rotary mechanism of the central stalk subunits to proton translocation.</text>
</comment>
<dbReference type="GO" id="GO:0046961">
    <property type="term" value="F:proton-transporting ATPase activity, rotational mechanism"/>
    <property type="evidence" value="ECO:0007669"/>
    <property type="project" value="TreeGrafter"/>
</dbReference>
<comment type="subcellular location">
    <subcellularLocation>
        <location evidence="13">Cell membrane</location>
        <topology evidence="13">Single-pass membrane protein</topology>
    </subcellularLocation>
    <subcellularLocation>
        <location evidence="12">Endomembrane system</location>
        <topology evidence="12">Single-pass membrane protein</topology>
    </subcellularLocation>
</comment>
<dbReference type="PANTHER" id="PTHR33445:SF2">
    <property type="entry name" value="ATP SYNTHASE SUBUNIT B', CHLOROPLASTIC"/>
    <property type="match status" value="1"/>
</dbReference>
<keyword evidence="8 13" id="KW-0472">Membrane</keyword>
<evidence type="ECO:0000256" key="15">
    <source>
        <dbReference type="SAM" id="Coils"/>
    </source>
</evidence>
<feature type="coiled-coil region" evidence="15">
    <location>
        <begin position="45"/>
        <end position="79"/>
    </location>
</feature>
<dbReference type="PANTHER" id="PTHR33445">
    <property type="entry name" value="ATP SYNTHASE SUBUNIT B', CHLOROPLASTIC"/>
    <property type="match status" value="1"/>
</dbReference>
<reference evidence="17" key="1">
    <citation type="submission" date="2016-10" db="EMBL/GenBank/DDBJ databases">
        <authorList>
            <person name="Varghese N."/>
            <person name="Submissions S."/>
        </authorList>
    </citation>
    <scope>NUCLEOTIDE SEQUENCE [LARGE SCALE GENOMIC DNA]</scope>
    <source>
        <strain evidence="17">LMG 26031</strain>
    </source>
</reference>
<name>A0A1H6Z4P5_9BURK</name>
<dbReference type="HAMAP" id="MF_01398">
    <property type="entry name" value="ATP_synth_b_bprime"/>
    <property type="match status" value="1"/>
</dbReference>
<keyword evidence="7 13" id="KW-0406">Ion transport</keyword>
<gene>
    <name evidence="13" type="primary">atpF</name>
    <name evidence="16" type="ORF">SAMN05192539_10119</name>
</gene>
<keyword evidence="5 13" id="KW-0375">Hydrogen ion transport</keyword>
<comment type="similarity">
    <text evidence="1 13 14">Belongs to the ATPase B chain family.</text>
</comment>
<dbReference type="GO" id="GO:0045259">
    <property type="term" value="C:proton-transporting ATP synthase complex"/>
    <property type="evidence" value="ECO:0007669"/>
    <property type="project" value="UniProtKB-KW"/>
</dbReference>
<dbReference type="Proteomes" id="UP000198866">
    <property type="component" value="Unassembled WGS sequence"/>
</dbReference>
<accession>A0A1H6Z4P5</accession>
<dbReference type="RefSeq" id="WP_090866558.1">
    <property type="nucleotide sequence ID" value="NZ_FNYE01000011.1"/>
</dbReference>
<keyword evidence="6 13" id="KW-1133">Transmembrane helix</keyword>
<evidence type="ECO:0000256" key="1">
    <source>
        <dbReference type="ARBA" id="ARBA00005513"/>
    </source>
</evidence>
<evidence type="ECO:0000256" key="7">
    <source>
        <dbReference type="ARBA" id="ARBA00023065"/>
    </source>
</evidence>
<dbReference type="InterPro" id="IPR050059">
    <property type="entry name" value="ATP_synthase_B_chain"/>
</dbReference>
<evidence type="ECO:0000256" key="6">
    <source>
        <dbReference type="ARBA" id="ARBA00022989"/>
    </source>
</evidence>
<keyword evidence="9 13" id="KW-0066">ATP synthesis</keyword>
<feature type="transmembrane region" description="Helical" evidence="13">
    <location>
        <begin position="6"/>
        <end position="27"/>
    </location>
</feature>
<dbReference type="AlphaFoldDB" id="A0A1H6Z4P5"/>
<keyword evidence="17" id="KW-1185">Reference proteome</keyword>
<keyword evidence="2 13" id="KW-0813">Transport</keyword>
<proteinExistence type="inferred from homology"/>
<protein>
    <recommendedName>
        <fullName evidence="13">ATP synthase subunit b</fullName>
    </recommendedName>
    <alternativeName>
        <fullName evidence="13">ATP synthase F(0) sector subunit b</fullName>
    </alternativeName>
    <alternativeName>
        <fullName evidence="13">ATPase subunit I</fullName>
    </alternativeName>
    <alternativeName>
        <fullName evidence="13">F-type ATPase subunit b</fullName>
        <shortName evidence="13">F-ATPase subunit b</shortName>
    </alternativeName>
</protein>
<dbReference type="EMBL" id="FNYE01000011">
    <property type="protein sequence ID" value="SEJ43885.1"/>
    <property type="molecule type" value="Genomic_DNA"/>
</dbReference>
<dbReference type="GO" id="GO:0012505">
    <property type="term" value="C:endomembrane system"/>
    <property type="evidence" value="ECO:0007669"/>
    <property type="project" value="UniProtKB-SubCell"/>
</dbReference>
<keyword evidence="4 13" id="KW-0812">Transmembrane</keyword>
<dbReference type="STRING" id="667676.SAMN05192539_10119"/>
<evidence type="ECO:0000256" key="12">
    <source>
        <dbReference type="ARBA" id="ARBA00037847"/>
    </source>
</evidence>
<dbReference type="OrthoDB" id="466272at2"/>
<comment type="subunit">
    <text evidence="13">F-type ATPases have 2 components, F(1) - the catalytic core - and F(0) - the membrane proton channel. F(1) has five subunits: alpha(3), beta(3), gamma(1), delta(1), epsilon(1). F(0) has three main subunits: a(1), b(2) and c(10-14). The alpha and beta chains form an alternating ring which encloses part of the gamma chain. F(1) is attached to F(0) by a central stalk formed by the gamma and epsilon chains, while a peripheral stalk is formed by the delta and b chains.</text>
</comment>
<keyword evidence="3 13" id="KW-0138">CF(0)</keyword>
<sequence>MKIDWSTLALQTVNALILVWLLARFLFRPVANIIAQRQASAHALMNDANAAKASAQAERDALSAERERLATQRAQALAQAEADADKQRAALLSAAHEEADRLHAQAAADRARESAAQSEAASALAVQLAVDIAGKLLDRVPDSLRVTAFVDGLADGVRSLSPAARAQMASNASLQLIAPRALTPDERAACETALSAALGSTIALHAQVDRALIAGLELSGAHGVVRNSWRDQLEQIRTGLLRDDGHTR</sequence>
<dbReference type="InterPro" id="IPR002146">
    <property type="entry name" value="ATP_synth_b/b'su_bac/chlpt"/>
</dbReference>
<evidence type="ECO:0000256" key="10">
    <source>
        <dbReference type="ARBA" id="ARBA00025198"/>
    </source>
</evidence>
<evidence type="ECO:0000256" key="9">
    <source>
        <dbReference type="ARBA" id="ARBA00023310"/>
    </source>
</evidence>
<evidence type="ECO:0000313" key="17">
    <source>
        <dbReference type="Proteomes" id="UP000198866"/>
    </source>
</evidence>